<comment type="subcellular location">
    <subcellularLocation>
        <location evidence="1 4">Cell outer membrane</location>
    </subcellularLocation>
</comment>
<evidence type="ECO:0000256" key="4">
    <source>
        <dbReference type="RuleBase" id="RU003357"/>
    </source>
</evidence>
<feature type="signal peptide" evidence="5">
    <location>
        <begin position="1"/>
        <end position="37"/>
    </location>
</feature>
<evidence type="ECO:0000256" key="3">
    <source>
        <dbReference type="ARBA" id="ARBA00023237"/>
    </source>
</evidence>
<dbReference type="Pfam" id="PF07715">
    <property type="entry name" value="Plug"/>
    <property type="match status" value="1"/>
</dbReference>
<dbReference type="Pfam" id="PF00593">
    <property type="entry name" value="TonB_dep_Rec_b-barrel"/>
    <property type="match status" value="1"/>
</dbReference>
<evidence type="ECO:0000256" key="2">
    <source>
        <dbReference type="ARBA" id="ARBA00023136"/>
    </source>
</evidence>
<dbReference type="eggNOG" id="COG1629">
    <property type="taxonomic scope" value="Bacteria"/>
</dbReference>
<dbReference type="AlphaFoldDB" id="F4QLV0"/>
<dbReference type="InterPro" id="IPR012910">
    <property type="entry name" value="Plug_dom"/>
</dbReference>
<dbReference type="Proteomes" id="UP000006512">
    <property type="component" value="Unassembled WGS sequence"/>
</dbReference>
<dbReference type="EMBL" id="GL883077">
    <property type="protein sequence ID" value="EGF92369.1"/>
    <property type="molecule type" value="Genomic_DNA"/>
</dbReference>
<dbReference type="CDD" id="cd01347">
    <property type="entry name" value="ligand_gated_channel"/>
    <property type="match status" value="1"/>
</dbReference>
<protein>
    <submittedName>
        <fullName evidence="8">TonB-dependent receptor family protein</fullName>
    </submittedName>
</protein>
<evidence type="ECO:0000313" key="8">
    <source>
        <dbReference type="EMBL" id="EGF92369.1"/>
    </source>
</evidence>
<evidence type="ECO:0000256" key="5">
    <source>
        <dbReference type="SAM" id="SignalP"/>
    </source>
</evidence>
<keyword evidence="9" id="KW-1185">Reference proteome</keyword>
<keyword evidence="3" id="KW-0998">Cell outer membrane</keyword>
<feature type="domain" description="TonB-dependent receptor plug" evidence="7">
    <location>
        <begin position="69"/>
        <end position="179"/>
    </location>
</feature>
<organism evidence="8 9">
    <name type="scientific">Asticcacaulis biprosthecium C19</name>
    <dbReference type="NCBI Taxonomy" id="715226"/>
    <lineage>
        <taxon>Bacteria</taxon>
        <taxon>Pseudomonadati</taxon>
        <taxon>Pseudomonadota</taxon>
        <taxon>Alphaproteobacteria</taxon>
        <taxon>Caulobacterales</taxon>
        <taxon>Caulobacteraceae</taxon>
        <taxon>Asticcacaulis</taxon>
    </lineage>
</organism>
<reference evidence="9" key="1">
    <citation type="submission" date="2011-03" db="EMBL/GenBank/DDBJ databases">
        <title>Draft genome sequence of Brevundimonas diminuta.</title>
        <authorList>
            <person name="Brown P.J.B."/>
            <person name="Buechlein A."/>
            <person name="Hemmerich C."/>
            <person name="Brun Y.V."/>
        </authorList>
    </citation>
    <scope>NUCLEOTIDE SEQUENCE [LARGE SCALE GENOMIC DNA]</scope>
    <source>
        <strain evidence="9">C19</strain>
    </source>
</reference>
<dbReference type="InterPro" id="IPR000531">
    <property type="entry name" value="Beta-barrel_TonB"/>
</dbReference>
<dbReference type="STRING" id="715226.ABI_08050"/>
<dbReference type="SUPFAM" id="SSF56935">
    <property type="entry name" value="Porins"/>
    <property type="match status" value="1"/>
</dbReference>
<keyword evidence="2 4" id="KW-0472">Membrane</keyword>
<evidence type="ECO:0000313" key="9">
    <source>
        <dbReference type="Proteomes" id="UP000006512"/>
    </source>
</evidence>
<keyword evidence="4" id="KW-0798">TonB box</keyword>
<comment type="similarity">
    <text evidence="4">Belongs to the TonB-dependent receptor family.</text>
</comment>
<name>F4QLV0_9CAUL</name>
<accession>F4QLV0</accession>
<proteinExistence type="inferred from homology"/>
<dbReference type="Gene3D" id="2.40.170.20">
    <property type="entry name" value="TonB-dependent receptor, beta-barrel domain"/>
    <property type="match status" value="1"/>
</dbReference>
<dbReference type="InterPro" id="IPR037066">
    <property type="entry name" value="Plug_dom_sf"/>
</dbReference>
<dbReference type="HOGENOM" id="CLU_006935_2_0_5"/>
<feature type="domain" description="TonB-dependent receptor-like beta-barrel" evidence="6">
    <location>
        <begin position="470"/>
        <end position="915"/>
    </location>
</feature>
<keyword evidence="8" id="KW-0675">Receptor</keyword>
<evidence type="ECO:0000259" key="7">
    <source>
        <dbReference type="Pfam" id="PF07715"/>
    </source>
</evidence>
<sequence>MTKSTDAIGASKTFLRFGVSMTAVALAAGVFAVPAMAQDAAPAAPTDGDVVVVTGFRGSLQTSISAKKRESSIVDVITAEDIADFPDNNLAESLQRIPGIAIDRDGGEGRTITVRGLGSQFTRVRINGLEALATAGGKDSTGANLDRGFDFNVFASELFKSLTVRKSQSANVDEGSLGATVDLQTSRPFDYKGFTLAGGAQVAYNDRSEDKSPRYTFLVSNRWADGKLGALLSVAYSERTLFEEGPSSVRWENAFNQSNGGRFQNYSTDGGTTFTAIPASGTLTGEALKVSNALHPRIPRYGRLSYDQKRLGITGAFQMRPNPNTLISIEGLYSQFRADRTEHYLEVISFSRGGAGVGNPATDIYNYTISDQGVITKAAFNDVDVRSEHRFDDQSSTFSQLSLTWDQNFTERFRGSFRIGSSESIQDNPRQTTLSIEAYDVDGYSYDFTDQATPVFNYGTKNGCTVSQACYWTFGNGGPTGGARGDASIIRIRPNKTTNSFNTLSADFTYDLNDIFTLRFGASVKDFELVTMQARRASEAIDAADLTTLNGNLAGYTQSVTGFGETWLVPDINAIRDKLNYECNCGFYVTGTSSVGGSRGLNREAAETDTGAYVQLDFNTQIGSLPVRGDVGVRHVKTEQTTSGYLSAATYATSVRKYDDTLPSLNVTVEPINDVLIRFAAAKVMARPLLTNLTPGGTLSTFGLTYTGGNPMLDPIRSTNYDLNIEWYADKDTLFSVGIFQKDIDSYIQNRQYTTAYKNLGLDMDLIADATGQTGDTLYTVTNPVSTPGGTLKGYEISLQKPFTFLPGFLGNTGGIVNYTSVESQIAYYTSATTTATRTENLLGLSPTSWNATLYYEDSKLSGRVSAAYRDGYLVSLLPGSGADFYGKNETLNIDASASYALTDHLTVSFEAINLTDEADDRYVSYAQAATGNTGNAMLEYTQSGRQFIFGVRYKY</sequence>
<feature type="chain" id="PRO_5003314232" evidence="5">
    <location>
        <begin position="38"/>
        <end position="956"/>
    </location>
</feature>
<dbReference type="InterPro" id="IPR010104">
    <property type="entry name" value="TonB_rcpt_bac"/>
</dbReference>
<dbReference type="GO" id="GO:0009279">
    <property type="term" value="C:cell outer membrane"/>
    <property type="evidence" value="ECO:0007669"/>
    <property type="project" value="UniProtKB-SubCell"/>
</dbReference>
<dbReference type="RefSeq" id="WP_006271544.1">
    <property type="nucleotide sequence ID" value="NZ_GL883077.1"/>
</dbReference>
<dbReference type="InterPro" id="IPR036942">
    <property type="entry name" value="Beta-barrel_TonB_sf"/>
</dbReference>
<dbReference type="PANTHER" id="PTHR40980">
    <property type="entry name" value="PLUG DOMAIN-CONTAINING PROTEIN"/>
    <property type="match status" value="1"/>
</dbReference>
<dbReference type="PANTHER" id="PTHR40980:SF3">
    <property type="entry name" value="TONB-DEPENDENT RECEPTOR-LIKE BETA-BARREL DOMAIN-CONTAINING PROTEIN"/>
    <property type="match status" value="1"/>
</dbReference>
<keyword evidence="5" id="KW-0732">Signal</keyword>
<evidence type="ECO:0000259" key="6">
    <source>
        <dbReference type="Pfam" id="PF00593"/>
    </source>
</evidence>
<dbReference type="eggNOG" id="COG4774">
    <property type="taxonomic scope" value="Bacteria"/>
</dbReference>
<dbReference type="NCBIfam" id="TIGR01782">
    <property type="entry name" value="TonB-Xanth-Caul"/>
    <property type="match status" value="1"/>
</dbReference>
<dbReference type="Gene3D" id="2.170.130.10">
    <property type="entry name" value="TonB-dependent receptor, plug domain"/>
    <property type="match status" value="1"/>
</dbReference>
<gene>
    <name evidence="8" type="ORF">ABI_08050</name>
</gene>
<evidence type="ECO:0000256" key="1">
    <source>
        <dbReference type="ARBA" id="ARBA00004442"/>
    </source>
</evidence>